<keyword evidence="2" id="KW-1185">Reference proteome</keyword>
<name>A0A1M4V9U3_9BACL</name>
<reference evidence="1 2" key="1">
    <citation type="submission" date="2016-11" db="EMBL/GenBank/DDBJ databases">
        <authorList>
            <person name="Jaros S."/>
            <person name="Januszkiewicz K."/>
            <person name="Wedrychowicz H."/>
        </authorList>
    </citation>
    <scope>NUCLEOTIDE SEQUENCE [LARGE SCALE GENOMIC DNA]</scope>
    <source>
        <strain evidence="1 2">DSM 44666</strain>
    </source>
</reference>
<sequence>MDYKVWTAGPGYYFGYVEDQKVGKQLEKEFSLVGTYFDKKGKVCGKQFKFQADYKDRFITRIEKEKRP</sequence>
<protein>
    <submittedName>
        <fullName evidence="1">Uncharacterized protein</fullName>
    </submittedName>
</protein>
<dbReference type="EMBL" id="FQVL01000002">
    <property type="protein sequence ID" value="SHE65647.1"/>
    <property type="molecule type" value="Genomic_DNA"/>
</dbReference>
<proteinExistence type="predicted"/>
<gene>
    <name evidence="1" type="ORF">SAMN05444392_102249</name>
</gene>
<evidence type="ECO:0000313" key="1">
    <source>
        <dbReference type="EMBL" id="SHE65647.1"/>
    </source>
</evidence>
<dbReference type="Proteomes" id="UP000184476">
    <property type="component" value="Unassembled WGS sequence"/>
</dbReference>
<accession>A0A1M4V9U3</accession>
<evidence type="ECO:0000313" key="2">
    <source>
        <dbReference type="Proteomes" id="UP000184476"/>
    </source>
</evidence>
<organism evidence="1 2">
    <name type="scientific">Seinonella peptonophila</name>
    <dbReference type="NCBI Taxonomy" id="112248"/>
    <lineage>
        <taxon>Bacteria</taxon>
        <taxon>Bacillati</taxon>
        <taxon>Bacillota</taxon>
        <taxon>Bacilli</taxon>
        <taxon>Bacillales</taxon>
        <taxon>Thermoactinomycetaceae</taxon>
        <taxon>Seinonella</taxon>
    </lineage>
</organism>
<dbReference type="AlphaFoldDB" id="A0A1M4V9U3"/>
<dbReference type="RefSeq" id="WP_073153598.1">
    <property type="nucleotide sequence ID" value="NZ_FQVL01000002.1"/>
</dbReference>